<reference evidence="1" key="2">
    <citation type="journal article" date="2024" name="Plant">
        <title>Genomic evolution and insights into agronomic trait innovations of Sesamum species.</title>
        <authorList>
            <person name="Miao H."/>
            <person name="Wang L."/>
            <person name="Qu L."/>
            <person name="Liu H."/>
            <person name="Sun Y."/>
            <person name="Le M."/>
            <person name="Wang Q."/>
            <person name="Wei S."/>
            <person name="Zheng Y."/>
            <person name="Lin W."/>
            <person name="Duan Y."/>
            <person name="Cao H."/>
            <person name="Xiong S."/>
            <person name="Wang X."/>
            <person name="Wei L."/>
            <person name="Li C."/>
            <person name="Ma Q."/>
            <person name="Ju M."/>
            <person name="Zhao R."/>
            <person name="Li G."/>
            <person name="Mu C."/>
            <person name="Tian Q."/>
            <person name="Mei H."/>
            <person name="Zhang T."/>
            <person name="Gao T."/>
            <person name="Zhang H."/>
        </authorList>
    </citation>
    <scope>NUCLEOTIDE SEQUENCE</scope>
    <source>
        <strain evidence="1">G02</strain>
    </source>
</reference>
<dbReference type="PANTHER" id="PTHR46890">
    <property type="entry name" value="NON-LTR RETROLELEMENT REVERSE TRANSCRIPTASE-LIKE PROTEIN-RELATED"/>
    <property type="match status" value="1"/>
</dbReference>
<comment type="caution">
    <text evidence="1">The sequence shown here is derived from an EMBL/GenBank/DDBJ whole genome shotgun (WGS) entry which is preliminary data.</text>
</comment>
<organism evidence="1">
    <name type="scientific">Sesamum radiatum</name>
    <name type="common">Black benniseed</name>
    <dbReference type="NCBI Taxonomy" id="300843"/>
    <lineage>
        <taxon>Eukaryota</taxon>
        <taxon>Viridiplantae</taxon>
        <taxon>Streptophyta</taxon>
        <taxon>Embryophyta</taxon>
        <taxon>Tracheophyta</taxon>
        <taxon>Spermatophyta</taxon>
        <taxon>Magnoliopsida</taxon>
        <taxon>eudicotyledons</taxon>
        <taxon>Gunneridae</taxon>
        <taxon>Pentapetalae</taxon>
        <taxon>asterids</taxon>
        <taxon>lamiids</taxon>
        <taxon>Lamiales</taxon>
        <taxon>Pedaliaceae</taxon>
        <taxon>Sesamum</taxon>
    </lineage>
</organism>
<sequence length="148" mass="16906">MATRVSDDMNEALIQPFSPDEKYWHIVDPEIISFVLDFLNYGLFDVKLNYTLIVLIPMSDSPECISHLHPISLCNITYKIASKMLANRLKPILHGIISESQLVFMPGRLITDNILVVYELNHYLAHKTWGTVGHATLKLDFIKAYDCV</sequence>
<protein>
    <recommendedName>
        <fullName evidence="2">Reverse transcriptase</fullName>
    </recommendedName>
</protein>
<gene>
    <name evidence="1" type="ORF">Sradi_5420100</name>
</gene>
<evidence type="ECO:0000313" key="1">
    <source>
        <dbReference type="EMBL" id="KAL0315419.1"/>
    </source>
</evidence>
<dbReference type="AlphaFoldDB" id="A0AAW2L8I7"/>
<dbReference type="InterPro" id="IPR052343">
    <property type="entry name" value="Retrotransposon-Effector_Assoc"/>
</dbReference>
<dbReference type="EMBL" id="JACGWJ010000025">
    <property type="protein sequence ID" value="KAL0315419.1"/>
    <property type="molecule type" value="Genomic_DNA"/>
</dbReference>
<proteinExistence type="predicted"/>
<reference evidence="1" key="1">
    <citation type="submission" date="2020-06" db="EMBL/GenBank/DDBJ databases">
        <authorList>
            <person name="Li T."/>
            <person name="Hu X."/>
            <person name="Zhang T."/>
            <person name="Song X."/>
            <person name="Zhang H."/>
            <person name="Dai N."/>
            <person name="Sheng W."/>
            <person name="Hou X."/>
            <person name="Wei L."/>
        </authorList>
    </citation>
    <scope>NUCLEOTIDE SEQUENCE</scope>
    <source>
        <strain evidence="1">G02</strain>
        <tissue evidence="1">Leaf</tissue>
    </source>
</reference>
<dbReference type="PANTHER" id="PTHR46890:SF48">
    <property type="entry name" value="RNA-DIRECTED DNA POLYMERASE"/>
    <property type="match status" value="1"/>
</dbReference>
<evidence type="ECO:0008006" key="2">
    <source>
        <dbReference type="Google" id="ProtNLM"/>
    </source>
</evidence>
<accession>A0AAW2L8I7</accession>
<name>A0AAW2L8I7_SESRA</name>